<name>Q5CQG7_CRYPI</name>
<feature type="non-terminal residue" evidence="4">
    <location>
        <position position="1"/>
    </location>
</feature>
<keyword evidence="5" id="KW-1185">Reference proteome</keyword>
<dbReference type="GeneID" id="3372652"/>
<dbReference type="InterPro" id="IPR039438">
    <property type="entry name" value="At2g23090-like_Znf"/>
</dbReference>
<protein>
    <submittedName>
        <fullName evidence="4">Small conserved protein</fullName>
    </submittedName>
</protein>
<dbReference type="KEGG" id="cpv:cgd4_790"/>
<dbReference type="Proteomes" id="UP000006726">
    <property type="component" value="Chromosome 4"/>
</dbReference>
<evidence type="ECO:0000313" key="4">
    <source>
        <dbReference type="EMBL" id="EAK87721.1"/>
    </source>
</evidence>
<sequence length="82" mass="9617">KEEIKMSRGNQRDIDRQRAQKRQDRTAPKTGKSIIEQKEKILSIVCNICKQTFMCTANRQTLEVHVDTKHPKLEFSQCFPNN</sequence>
<feature type="compositionally biased region" description="Basic and acidic residues" evidence="1">
    <location>
        <begin position="1"/>
        <end position="27"/>
    </location>
</feature>
<dbReference type="Pfam" id="PF12907">
    <property type="entry name" value="zf-met2"/>
    <property type="match status" value="1"/>
</dbReference>
<dbReference type="OrthoDB" id="370932at2759"/>
<dbReference type="Gene3D" id="4.10.1050.10">
    <property type="entry name" value="At2g23090-like"/>
    <property type="match status" value="1"/>
</dbReference>
<evidence type="ECO:0000259" key="3">
    <source>
        <dbReference type="Pfam" id="PF12907"/>
    </source>
</evidence>
<dbReference type="InterPro" id="IPR039713">
    <property type="entry name" value="At2g23090-like"/>
</dbReference>
<gene>
    <name evidence="4" type="ORF">cgd4_790</name>
</gene>
<dbReference type="AlphaFoldDB" id="Q5CQG7"/>
<feature type="domain" description="At2g23090-like zinc-binding" evidence="3">
    <location>
        <begin position="46"/>
        <end position="81"/>
    </location>
</feature>
<reference evidence="4 5" key="1">
    <citation type="journal article" date="2004" name="Science">
        <title>Complete genome sequence of the apicomplexan, Cryptosporidium parvum.</title>
        <authorList>
            <person name="Abrahamsen M.S."/>
            <person name="Templeton T.J."/>
            <person name="Enomoto S."/>
            <person name="Abrahante J.E."/>
            <person name="Zhu G."/>
            <person name="Lancto C.A."/>
            <person name="Deng M."/>
            <person name="Liu C."/>
            <person name="Widmer G."/>
            <person name="Tzipori S."/>
            <person name="Buck G.A."/>
            <person name="Xu P."/>
            <person name="Bankier A.T."/>
            <person name="Dear P.H."/>
            <person name="Konfortov B.A."/>
            <person name="Spriggs H.F."/>
            <person name="Iyer L."/>
            <person name="Anantharaman V."/>
            <person name="Aravind L."/>
            <person name="Kapur V."/>
        </authorList>
    </citation>
    <scope>NUCLEOTIDE SEQUENCE [LARGE SCALE GENOMIC DNA]</scope>
    <source>
        <strain evidence="5">Iowa II</strain>
    </source>
</reference>
<dbReference type="InterPro" id="IPR007513">
    <property type="entry name" value="SERF-like_N"/>
</dbReference>
<dbReference type="PANTHER" id="PTHR33788">
    <property type="entry name" value="OS07G0114300 PROTEIN"/>
    <property type="match status" value="1"/>
</dbReference>
<comment type="caution">
    <text evidence="4">The sequence shown here is derived from an EMBL/GenBank/DDBJ whole genome shotgun (WGS) entry which is preliminary data.</text>
</comment>
<feature type="region of interest" description="Disordered" evidence="1">
    <location>
        <begin position="1"/>
        <end position="31"/>
    </location>
</feature>
<dbReference type="Pfam" id="PF04419">
    <property type="entry name" value="SERF-like_N"/>
    <property type="match status" value="1"/>
</dbReference>
<organism evidence="4 5">
    <name type="scientific">Cryptosporidium parvum (strain Iowa II)</name>
    <dbReference type="NCBI Taxonomy" id="353152"/>
    <lineage>
        <taxon>Eukaryota</taxon>
        <taxon>Sar</taxon>
        <taxon>Alveolata</taxon>
        <taxon>Apicomplexa</taxon>
        <taxon>Conoidasida</taxon>
        <taxon>Coccidia</taxon>
        <taxon>Eucoccidiorida</taxon>
        <taxon>Eimeriorina</taxon>
        <taxon>Cryptosporidiidae</taxon>
        <taxon>Cryptosporidium</taxon>
    </lineage>
</organism>
<evidence type="ECO:0000313" key="5">
    <source>
        <dbReference type="Proteomes" id="UP000006726"/>
    </source>
</evidence>
<dbReference type="RefSeq" id="XP_625681.1">
    <property type="nucleotide sequence ID" value="XM_625681.1"/>
</dbReference>
<dbReference type="SUPFAM" id="SSF118359">
    <property type="entry name" value="Expressed protein At2g23090/F21P24.15"/>
    <property type="match status" value="1"/>
</dbReference>
<feature type="domain" description="Small EDRK-rich factor-like N-terminal" evidence="2">
    <location>
        <begin position="6"/>
        <end position="42"/>
    </location>
</feature>
<evidence type="ECO:0000256" key="1">
    <source>
        <dbReference type="SAM" id="MobiDB-lite"/>
    </source>
</evidence>
<dbReference type="PANTHER" id="PTHR33788:SF1">
    <property type="entry name" value="ZINC-BINDING PROTEIN"/>
    <property type="match status" value="1"/>
</dbReference>
<proteinExistence type="predicted"/>
<dbReference type="InParanoid" id="Q5CQG7"/>
<dbReference type="EMBL" id="AAEE01000009">
    <property type="protein sequence ID" value="EAK87721.1"/>
    <property type="molecule type" value="Genomic_DNA"/>
</dbReference>
<accession>Q5CQG7</accession>
<evidence type="ECO:0000259" key="2">
    <source>
        <dbReference type="Pfam" id="PF04419"/>
    </source>
</evidence>
<dbReference type="InterPro" id="IPR026939">
    <property type="entry name" value="ZNF706/At2g23090_sf"/>
</dbReference>
<dbReference type="OMA" id="HAYEDCF"/>